<evidence type="ECO:0000259" key="3">
    <source>
        <dbReference type="Pfam" id="PF04564"/>
    </source>
</evidence>
<comment type="pathway">
    <text evidence="1">Protein modification; protein ubiquitination.</text>
</comment>
<feature type="compositionally biased region" description="Polar residues" evidence="2">
    <location>
        <begin position="384"/>
        <end position="393"/>
    </location>
</feature>
<feature type="region of interest" description="Disordered" evidence="2">
    <location>
        <begin position="368"/>
        <end position="403"/>
    </location>
</feature>
<keyword evidence="5" id="KW-1185">Reference proteome</keyword>
<reference evidence="4 5" key="1">
    <citation type="submission" date="2024-09" db="EMBL/GenBank/DDBJ databases">
        <title>Chromosome-scale assembly of Riccia sorocarpa.</title>
        <authorList>
            <person name="Paukszto L."/>
        </authorList>
    </citation>
    <scope>NUCLEOTIDE SEQUENCE [LARGE SCALE GENOMIC DNA]</scope>
    <source>
        <strain evidence="4">LP-2024</strain>
        <tissue evidence="4">Aerial parts of the thallus</tissue>
    </source>
</reference>
<evidence type="ECO:0000313" key="4">
    <source>
        <dbReference type="EMBL" id="KAL3690106.1"/>
    </source>
</evidence>
<evidence type="ECO:0000313" key="5">
    <source>
        <dbReference type="Proteomes" id="UP001633002"/>
    </source>
</evidence>
<proteinExistence type="predicted"/>
<dbReference type="Pfam" id="PF04564">
    <property type="entry name" value="U-box"/>
    <property type="match status" value="1"/>
</dbReference>
<sequence>MPKGGQVSKVLLGVEIRTSSAEGMAQDQLLSLSKDEFKLPKSGEVDLNNEGDKMFCKSNLDSVSTDSKVHVCGGLDTRFSLLKPGKHVQVLTPVNELQNSYQLEELMFDPVYTEDLMWDPVKASDGYTYDRWTLIEHDDHPNGRCSLCDLTSPFTRAPLSILCDDVTVRQRLYTVEKFRNQGVERKSTEMREKYRTKTLELVKAGQYAEALERLEHVLQWAPGDDVCREHRDVIADRLGKSQSSSQLVDEFLPRRNENLPPQPQLAGLRITTVFLVLLYVGFLTRIPSREDVLLQAAEEDTISTLKEELIRLNVVAEELLDLSRRTEETFRNQQQEIIDISESRNCRLFPSTETNMLHEDTLHTTTTKAGRLPYSCSNDEESQPPVSSHQPSEISEMLEAAEF</sequence>
<gene>
    <name evidence="4" type="ORF">R1sor_016415</name>
</gene>
<organism evidence="4 5">
    <name type="scientific">Riccia sorocarpa</name>
    <dbReference type="NCBI Taxonomy" id="122646"/>
    <lineage>
        <taxon>Eukaryota</taxon>
        <taxon>Viridiplantae</taxon>
        <taxon>Streptophyta</taxon>
        <taxon>Embryophyta</taxon>
        <taxon>Marchantiophyta</taxon>
        <taxon>Marchantiopsida</taxon>
        <taxon>Marchantiidae</taxon>
        <taxon>Marchantiales</taxon>
        <taxon>Ricciaceae</taxon>
        <taxon>Riccia</taxon>
    </lineage>
</organism>
<dbReference type="AlphaFoldDB" id="A0ABD3HGS6"/>
<comment type="caution">
    <text evidence="4">The sequence shown here is derived from an EMBL/GenBank/DDBJ whole genome shotgun (WGS) entry which is preliminary data.</text>
</comment>
<evidence type="ECO:0000256" key="1">
    <source>
        <dbReference type="ARBA" id="ARBA00004906"/>
    </source>
</evidence>
<evidence type="ECO:0000256" key="2">
    <source>
        <dbReference type="SAM" id="MobiDB-lite"/>
    </source>
</evidence>
<dbReference type="InterPro" id="IPR003613">
    <property type="entry name" value="Ubox_domain"/>
</dbReference>
<dbReference type="InterPro" id="IPR013083">
    <property type="entry name" value="Znf_RING/FYVE/PHD"/>
</dbReference>
<dbReference type="EMBL" id="JBJQOH010000004">
    <property type="protein sequence ID" value="KAL3690106.1"/>
    <property type="molecule type" value="Genomic_DNA"/>
</dbReference>
<name>A0ABD3HGS6_9MARC</name>
<dbReference type="Proteomes" id="UP001633002">
    <property type="component" value="Unassembled WGS sequence"/>
</dbReference>
<dbReference type="Gene3D" id="3.30.40.10">
    <property type="entry name" value="Zinc/RING finger domain, C3HC4 (zinc finger)"/>
    <property type="match status" value="1"/>
</dbReference>
<accession>A0ABD3HGS6</accession>
<dbReference type="SUPFAM" id="SSF57850">
    <property type="entry name" value="RING/U-box"/>
    <property type="match status" value="1"/>
</dbReference>
<protein>
    <recommendedName>
        <fullName evidence="3">U-box domain-containing protein</fullName>
    </recommendedName>
</protein>
<feature type="domain" description="U-box" evidence="3">
    <location>
        <begin position="109"/>
        <end position="160"/>
    </location>
</feature>